<proteinExistence type="inferred from homology"/>
<evidence type="ECO:0000256" key="1">
    <source>
        <dbReference type="ARBA" id="ARBA00004651"/>
    </source>
</evidence>
<reference evidence="11 12" key="1">
    <citation type="submission" date="2016-10" db="EMBL/GenBank/DDBJ databases">
        <authorList>
            <person name="de Groot N.N."/>
        </authorList>
    </citation>
    <scope>NUCLEOTIDE SEQUENCE [LARGE SCALE GENOMIC DNA]</scope>
    <source>
        <strain evidence="11 12">CGMCC 1.9159</strain>
    </source>
</reference>
<feature type="transmembrane region" description="Helical" evidence="9">
    <location>
        <begin position="227"/>
        <end position="249"/>
    </location>
</feature>
<dbReference type="Gene3D" id="1.20.1720.10">
    <property type="entry name" value="Multidrug resistance protein D"/>
    <property type="match status" value="1"/>
</dbReference>
<accession>A0A1G9HQH5</accession>
<feature type="transmembrane region" description="Helical" evidence="9">
    <location>
        <begin position="334"/>
        <end position="353"/>
    </location>
</feature>
<dbReference type="STRING" id="686624.SAMN04488242_0466"/>
<keyword evidence="7 9" id="KW-0472">Membrane</keyword>
<dbReference type="PROSITE" id="PS00216">
    <property type="entry name" value="SUGAR_TRANSPORT_1"/>
    <property type="match status" value="1"/>
</dbReference>
<dbReference type="PROSITE" id="PS50850">
    <property type="entry name" value="MFS"/>
    <property type="match status" value="1"/>
</dbReference>
<comment type="subcellular location">
    <subcellularLocation>
        <location evidence="1">Cell membrane</location>
        <topology evidence="1">Multi-pass membrane protein</topology>
    </subcellularLocation>
</comment>
<keyword evidence="12" id="KW-1185">Reference proteome</keyword>
<evidence type="ECO:0000313" key="12">
    <source>
        <dbReference type="Proteomes" id="UP000199475"/>
    </source>
</evidence>
<sequence length="684" mass="72237">MKESVYRLPPKGQRVFLGLMIGMFVAAISQTIVGPAMPVIVTDLGGMDHYAWVATAAMLASAVVVPLIGKLSDLYGRRRFYIAGLIVFMGGALFGALAPTFWTLVAARAIQGMGMGMLMPLSQTILGDIVPARHRGKYQGYMGAVFGVTSIAGPLVGGLVTDAFGWRWLFVIPIPLGLIALVPIVRFMQLDHTRREARIDVAGVVTLGPTLVALMLATSWGGTTFPWMSWQVLGLFGLGLAGLALFVWIETRADEPIVPLRIFRNKVITFSAIGAFATAMVMFGILIYVPVFTQGVLGANATVSGLLMLPFMVGHIVFGLVAGHIISRTGKYKALMLGGVALMVVGIAMLTQLSPDTSYLYLEVALLVFGIGLGLVFQQYVLVVQNAAARRDLGVATSLTQFFRNVGSTVGITLLGTVMTSGLTGAIMNQLSPALARQFRGQISQLDAGSLVDPNLAGSLAPEVVDALQAGLAHQLNLSFLAALPLVGIAFVATLAIPNNPLRETLGHEKGPQISAPSDAVVPSLRHGEGGERTRERIVAARLQLIEAESHDESRTLLRRAITELGGGDLETGQALLRHTAAMLGSDDPETAAKQEKFAAVVASAAAAPGGILSDGVRQELAVRAAAKSREEVLSAFEPAVTANIEAVRVTDLADAANDLSTVLVLDLTTSGREIPDDERSSSD</sequence>
<feature type="transmembrane region" description="Helical" evidence="9">
    <location>
        <begin position="49"/>
        <end position="68"/>
    </location>
</feature>
<feature type="transmembrane region" description="Helical" evidence="9">
    <location>
        <begin position="108"/>
        <end position="129"/>
    </location>
</feature>
<dbReference type="PANTHER" id="PTHR23501">
    <property type="entry name" value="MAJOR FACILITATOR SUPERFAMILY"/>
    <property type="match status" value="1"/>
</dbReference>
<feature type="transmembrane region" description="Helical" evidence="9">
    <location>
        <begin position="270"/>
        <end position="289"/>
    </location>
</feature>
<feature type="transmembrane region" description="Helical" evidence="9">
    <location>
        <begin position="359"/>
        <end position="383"/>
    </location>
</feature>
<dbReference type="Pfam" id="PF07690">
    <property type="entry name" value="MFS_1"/>
    <property type="match status" value="1"/>
</dbReference>
<feature type="transmembrane region" description="Helical" evidence="9">
    <location>
        <begin position="15"/>
        <end position="37"/>
    </location>
</feature>
<feature type="transmembrane region" description="Helical" evidence="9">
    <location>
        <begin position="199"/>
        <end position="221"/>
    </location>
</feature>
<dbReference type="InterPro" id="IPR005829">
    <property type="entry name" value="Sugar_transporter_CS"/>
</dbReference>
<dbReference type="GO" id="GO:0022857">
    <property type="term" value="F:transmembrane transporter activity"/>
    <property type="evidence" value="ECO:0007669"/>
    <property type="project" value="InterPro"/>
</dbReference>
<dbReference type="InterPro" id="IPR011701">
    <property type="entry name" value="MFS"/>
</dbReference>
<dbReference type="PRINTS" id="PR01036">
    <property type="entry name" value="TCRTETB"/>
</dbReference>
<dbReference type="GO" id="GO:0005886">
    <property type="term" value="C:plasma membrane"/>
    <property type="evidence" value="ECO:0007669"/>
    <property type="project" value="UniProtKB-SubCell"/>
</dbReference>
<dbReference type="RefSeq" id="WP_093248590.1">
    <property type="nucleotide sequence ID" value="NZ_FNGP01000001.1"/>
</dbReference>
<protein>
    <submittedName>
        <fullName evidence="11">Drug resistance transporter, EmrB/QacA subfamily</fullName>
    </submittedName>
</protein>
<dbReference type="FunFam" id="1.20.1720.10:FF:000004">
    <property type="entry name" value="EmrB/QacA family drug resistance transporter"/>
    <property type="match status" value="1"/>
</dbReference>
<evidence type="ECO:0000256" key="6">
    <source>
        <dbReference type="ARBA" id="ARBA00022989"/>
    </source>
</evidence>
<feature type="transmembrane region" description="Helical" evidence="9">
    <location>
        <begin position="478"/>
        <end position="497"/>
    </location>
</feature>
<evidence type="ECO:0000313" key="11">
    <source>
        <dbReference type="EMBL" id="SDL15241.1"/>
    </source>
</evidence>
<keyword evidence="5 9" id="KW-0812">Transmembrane</keyword>
<dbReference type="InterPro" id="IPR020846">
    <property type="entry name" value="MFS_dom"/>
</dbReference>
<keyword evidence="4" id="KW-1003">Cell membrane</keyword>
<feature type="transmembrane region" description="Helical" evidence="9">
    <location>
        <begin position="141"/>
        <end position="160"/>
    </location>
</feature>
<dbReference type="OrthoDB" id="7375466at2"/>
<feature type="region of interest" description="Disordered" evidence="8">
    <location>
        <begin position="509"/>
        <end position="533"/>
    </location>
</feature>
<dbReference type="Gene3D" id="1.20.1250.20">
    <property type="entry name" value="MFS general substrate transporter like domains"/>
    <property type="match status" value="1"/>
</dbReference>
<name>A0A1G9HQH5_9ACTN</name>
<evidence type="ECO:0000256" key="4">
    <source>
        <dbReference type="ARBA" id="ARBA00022475"/>
    </source>
</evidence>
<evidence type="ECO:0000256" key="5">
    <source>
        <dbReference type="ARBA" id="ARBA00022692"/>
    </source>
</evidence>
<dbReference type="EMBL" id="FNGP01000001">
    <property type="protein sequence ID" value="SDL15241.1"/>
    <property type="molecule type" value="Genomic_DNA"/>
</dbReference>
<dbReference type="CDD" id="cd17502">
    <property type="entry name" value="MFS_Azr1_MDR_like"/>
    <property type="match status" value="1"/>
</dbReference>
<comment type="similarity">
    <text evidence="2">Belongs to the major facilitator superfamily. TCR/Tet family.</text>
</comment>
<feature type="transmembrane region" description="Helical" evidence="9">
    <location>
        <begin position="166"/>
        <end position="187"/>
    </location>
</feature>
<organism evidence="11 12">
    <name type="scientific">Tessaracoccus oleiagri</name>
    <dbReference type="NCBI Taxonomy" id="686624"/>
    <lineage>
        <taxon>Bacteria</taxon>
        <taxon>Bacillati</taxon>
        <taxon>Actinomycetota</taxon>
        <taxon>Actinomycetes</taxon>
        <taxon>Propionibacteriales</taxon>
        <taxon>Propionibacteriaceae</taxon>
        <taxon>Tessaracoccus</taxon>
    </lineage>
</organism>
<evidence type="ECO:0000256" key="2">
    <source>
        <dbReference type="ARBA" id="ARBA00007520"/>
    </source>
</evidence>
<dbReference type="PANTHER" id="PTHR23501:SF197">
    <property type="entry name" value="COMD"/>
    <property type="match status" value="1"/>
</dbReference>
<evidence type="ECO:0000256" key="7">
    <source>
        <dbReference type="ARBA" id="ARBA00023136"/>
    </source>
</evidence>
<feature type="transmembrane region" description="Helical" evidence="9">
    <location>
        <begin position="80"/>
        <end position="102"/>
    </location>
</feature>
<keyword evidence="6 9" id="KW-1133">Transmembrane helix</keyword>
<dbReference type="Proteomes" id="UP000199475">
    <property type="component" value="Unassembled WGS sequence"/>
</dbReference>
<dbReference type="InterPro" id="IPR036259">
    <property type="entry name" value="MFS_trans_sf"/>
</dbReference>
<dbReference type="SUPFAM" id="SSF103473">
    <property type="entry name" value="MFS general substrate transporter"/>
    <property type="match status" value="1"/>
</dbReference>
<feature type="transmembrane region" description="Helical" evidence="9">
    <location>
        <begin position="301"/>
        <end position="322"/>
    </location>
</feature>
<evidence type="ECO:0000259" key="10">
    <source>
        <dbReference type="PROSITE" id="PS50850"/>
    </source>
</evidence>
<evidence type="ECO:0000256" key="3">
    <source>
        <dbReference type="ARBA" id="ARBA00022448"/>
    </source>
</evidence>
<gene>
    <name evidence="11" type="ORF">SAMN04488242_0466</name>
</gene>
<keyword evidence="3" id="KW-0813">Transport</keyword>
<feature type="domain" description="Major facilitator superfamily (MFS) profile" evidence="10">
    <location>
        <begin position="15"/>
        <end position="500"/>
    </location>
</feature>
<evidence type="ECO:0000256" key="8">
    <source>
        <dbReference type="SAM" id="MobiDB-lite"/>
    </source>
</evidence>
<evidence type="ECO:0000256" key="9">
    <source>
        <dbReference type="SAM" id="Phobius"/>
    </source>
</evidence>
<dbReference type="AlphaFoldDB" id="A0A1G9HQH5"/>